<proteinExistence type="predicted"/>
<protein>
    <recommendedName>
        <fullName evidence="3">Phage gp6-like head-tail connector protein</fullName>
    </recommendedName>
</protein>
<evidence type="ECO:0000313" key="2">
    <source>
        <dbReference type="Proteomes" id="UP000215027"/>
    </source>
</evidence>
<dbReference type="AlphaFoldDB" id="A0A160T7S1"/>
<accession>A0A160T7S1</accession>
<keyword evidence="2" id="KW-1185">Reference proteome</keyword>
<evidence type="ECO:0000313" key="1">
    <source>
        <dbReference type="EMBL" id="CUS05408.2"/>
    </source>
</evidence>
<dbReference type="RefSeq" id="WP_095044624.1">
    <property type="nucleotide sequence ID" value="NZ_LN890655.1"/>
</dbReference>
<reference evidence="1" key="1">
    <citation type="submission" date="2016-01" db="EMBL/GenBank/DDBJ databases">
        <authorList>
            <person name="Mcilroy J.S."/>
            <person name="Karst M S."/>
            <person name="Albertsen M."/>
        </authorList>
    </citation>
    <scope>NUCLEOTIDE SEQUENCE</scope>
    <source>
        <strain evidence="1">Cfx-K</strain>
    </source>
</reference>
<evidence type="ECO:0008006" key="3">
    <source>
        <dbReference type="Google" id="ProtNLM"/>
    </source>
</evidence>
<sequence length="201" mass="22286">MSNTYATLAELQAHIDASGDVSWQAANVGNMNTALAAATRWIDERMDTRFRAVAESRVYTARWPDLLYIDDLVSLTMLSTDEDGDGVYETTWFDSDFILEPANAAMRNRPYRQIRRRANSGRTFPTGDSAIEVTGMFGYSLEPPASIQQACLLIAHRLWMRKDAIFGVAGTPGLGVTIVQARINADADVLAMLDGVDRRYV</sequence>
<organism evidence="1 2">
    <name type="scientific">Candidatus Promineifilum breve</name>
    <dbReference type="NCBI Taxonomy" id="1806508"/>
    <lineage>
        <taxon>Bacteria</taxon>
        <taxon>Bacillati</taxon>
        <taxon>Chloroflexota</taxon>
        <taxon>Ardenticatenia</taxon>
        <taxon>Candidatus Promineifilales</taxon>
        <taxon>Candidatus Promineifilaceae</taxon>
        <taxon>Candidatus Promineifilum</taxon>
    </lineage>
</organism>
<dbReference type="Proteomes" id="UP000215027">
    <property type="component" value="Chromosome I"/>
</dbReference>
<gene>
    <name evidence="1" type="ORF">CFX0092_A3530</name>
</gene>
<name>A0A160T7S1_9CHLR</name>
<dbReference type="KEGG" id="pbf:CFX0092_A3530"/>
<dbReference type="EMBL" id="LN890655">
    <property type="protein sequence ID" value="CUS05408.2"/>
    <property type="molecule type" value="Genomic_DNA"/>
</dbReference>
<dbReference type="OrthoDB" id="3387386at2"/>